<accession>A0A9K3GNY9</accession>
<dbReference type="Proteomes" id="UP000265618">
    <property type="component" value="Unassembled WGS sequence"/>
</dbReference>
<gene>
    <name evidence="2" type="ORF">KIPB_011711</name>
</gene>
<dbReference type="AlphaFoldDB" id="A0A9K3GNY9"/>
<keyword evidence="3" id="KW-1185">Reference proteome</keyword>
<sequence>MRPDMGEFQLGVQKAQDAIMSAMSQRLPQDYYYDPISEQEDKAKQKQESKQILEESMSELDIAPAHTPLGRAHLPPLLYPPSTAPAVTGGDTLGMSLTRHNLATLGPVRPVRTPRGTDVDATPFEPERPLNPLARKISPTRHLLGDLYSDAAFLAHLQKDRRLMEV</sequence>
<evidence type="ECO:0000313" key="3">
    <source>
        <dbReference type="Proteomes" id="UP000265618"/>
    </source>
</evidence>
<name>A0A9K3GNY9_9EUKA</name>
<evidence type="ECO:0000313" key="2">
    <source>
        <dbReference type="EMBL" id="GIQ89280.1"/>
    </source>
</evidence>
<protein>
    <submittedName>
        <fullName evidence="2">Uncharacterized protein</fullName>
    </submittedName>
</protein>
<organism evidence="2 3">
    <name type="scientific">Kipferlia bialata</name>
    <dbReference type="NCBI Taxonomy" id="797122"/>
    <lineage>
        <taxon>Eukaryota</taxon>
        <taxon>Metamonada</taxon>
        <taxon>Carpediemonas-like organisms</taxon>
        <taxon>Kipferlia</taxon>
    </lineage>
</organism>
<comment type="caution">
    <text evidence="2">The sequence shown here is derived from an EMBL/GenBank/DDBJ whole genome shotgun (WGS) entry which is preliminary data.</text>
</comment>
<proteinExistence type="predicted"/>
<feature type="non-terminal residue" evidence="2">
    <location>
        <position position="1"/>
    </location>
</feature>
<dbReference type="EMBL" id="BDIP01004879">
    <property type="protein sequence ID" value="GIQ89280.1"/>
    <property type="molecule type" value="Genomic_DNA"/>
</dbReference>
<dbReference type="InterPro" id="IPR040111">
    <property type="entry name" value="ODAD4"/>
</dbReference>
<dbReference type="PANTHER" id="PTHR23040">
    <property type="match status" value="1"/>
</dbReference>
<evidence type="ECO:0000256" key="1">
    <source>
        <dbReference type="SAM" id="MobiDB-lite"/>
    </source>
</evidence>
<feature type="region of interest" description="Disordered" evidence="1">
    <location>
        <begin position="107"/>
        <end position="132"/>
    </location>
</feature>
<reference evidence="2 3" key="1">
    <citation type="journal article" date="2018" name="PLoS ONE">
        <title>The draft genome of Kipferlia bialata reveals reductive genome evolution in fornicate parasites.</title>
        <authorList>
            <person name="Tanifuji G."/>
            <person name="Takabayashi S."/>
            <person name="Kume K."/>
            <person name="Takagi M."/>
            <person name="Nakayama T."/>
            <person name="Kamikawa R."/>
            <person name="Inagaki Y."/>
            <person name="Hashimoto T."/>
        </authorList>
    </citation>
    <scope>NUCLEOTIDE SEQUENCE [LARGE SCALE GENOMIC DNA]</scope>
    <source>
        <strain evidence="2">NY0173</strain>
    </source>
</reference>